<comment type="caution">
    <text evidence="2">The sequence shown here is derived from an EMBL/GenBank/DDBJ whole genome shotgun (WGS) entry which is preliminary data.</text>
</comment>
<keyword evidence="1" id="KW-0732">Signal</keyword>
<feature type="signal peptide" evidence="1">
    <location>
        <begin position="1"/>
        <end position="19"/>
    </location>
</feature>
<feature type="chain" id="PRO_5022030148" evidence="1">
    <location>
        <begin position="20"/>
        <end position="131"/>
    </location>
</feature>
<sequence length="131" mass="14936">MHRLCILILLLFAGFVSMAQSQSVTEKDFRLLIDGKQYTDSVNSISLADLLKMQKVAANFSWITVKSIVIYYEPPFGETAFQRCTVDTICNDAKELIKKFKPGYLIGISADEAVNRQGKKIYIKEVFFRIK</sequence>
<reference evidence="2 3" key="1">
    <citation type="journal article" date="2015" name="Stand. Genomic Sci.">
        <title>Genomic Encyclopedia of Bacterial and Archaeal Type Strains, Phase III: the genomes of soil and plant-associated and newly described type strains.</title>
        <authorList>
            <person name="Whitman W.B."/>
            <person name="Woyke T."/>
            <person name="Klenk H.P."/>
            <person name="Zhou Y."/>
            <person name="Lilburn T.G."/>
            <person name="Beck B.J."/>
            <person name="De Vos P."/>
            <person name="Vandamme P."/>
            <person name="Eisen J.A."/>
            <person name="Garrity G."/>
            <person name="Hugenholtz P."/>
            <person name="Kyrpides N.C."/>
        </authorList>
    </citation>
    <scope>NUCLEOTIDE SEQUENCE [LARGE SCALE GENOMIC DNA]</scope>
    <source>
        <strain evidence="2 3">CGMCC 1.7271</strain>
    </source>
</reference>
<dbReference type="Proteomes" id="UP000316167">
    <property type="component" value="Unassembled WGS sequence"/>
</dbReference>
<organism evidence="2 3">
    <name type="scientific">Lacibacter cauensis</name>
    <dbReference type="NCBI Taxonomy" id="510947"/>
    <lineage>
        <taxon>Bacteria</taxon>
        <taxon>Pseudomonadati</taxon>
        <taxon>Bacteroidota</taxon>
        <taxon>Chitinophagia</taxon>
        <taxon>Chitinophagales</taxon>
        <taxon>Chitinophagaceae</taxon>
        <taxon>Lacibacter</taxon>
    </lineage>
</organism>
<evidence type="ECO:0000256" key="1">
    <source>
        <dbReference type="SAM" id="SignalP"/>
    </source>
</evidence>
<proteinExistence type="predicted"/>
<dbReference type="AlphaFoldDB" id="A0A562SIJ1"/>
<evidence type="ECO:0000313" key="3">
    <source>
        <dbReference type="Proteomes" id="UP000316167"/>
    </source>
</evidence>
<name>A0A562SIJ1_9BACT</name>
<dbReference type="EMBL" id="VLLE01000004">
    <property type="protein sequence ID" value="TWI81095.1"/>
    <property type="molecule type" value="Genomic_DNA"/>
</dbReference>
<accession>A0A562SIJ1</accession>
<keyword evidence="3" id="KW-1185">Reference proteome</keyword>
<protein>
    <submittedName>
        <fullName evidence="2">Uncharacterized protein</fullName>
    </submittedName>
</protein>
<evidence type="ECO:0000313" key="2">
    <source>
        <dbReference type="EMBL" id="TWI81095.1"/>
    </source>
</evidence>
<gene>
    <name evidence="2" type="ORF">IQ13_2108</name>
</gene>